<accession>A0A9W6CED3</accession>
<evidence type="ECO:0000313" key="2">
    <source>
        <dbReference type="Proteomes" id="UP001145094"/>
    </source>
</evidence>
<reference evidence="1" key="3">
    <citation type="journal article" date="2023" name="Int. J. Syst. Evol. Microbiol.">
        <title>Sellimonas catena sp. nov., isolated from human faeces.</title>
        <authorList>
            <person name="Hisatomi A."/>
            <person name="Ohkuma M."/>
            <person name="Sakamoto M."/>
        </authorList>
    </citation>
    <scope>NUCLEOTIDE SEQUENCE</scope>
    <source>
        <strain evidence="1">18CBH55</strain>
    </source>
</reference>
<dbReference type="EMBL" id="BSCH01000006">
    <property type="protein sequence ID" value="GLG89819.1"/>
    <property type="molecule type" value="Genomic_DNA"/>
</dbReference>
<evidence type="ECO:0008006" key="3">
    <source>
        <dbReference type="Google" id="ProtNLM"/>
    </source>
</evidence>
<reference evidence="1" key="2">
    <citation type="submission" date="2022-11" db="EMBL/GenBank/DDBJ databases">
        <title>Draft genome sequence of Sellimonas catena strain 18CBH55.</title>
        <authorList>
            <person name="Hisatomi A."/>
            <person name="Ohkuma M."/>
            <person name="Sakamoto M."/>
        </authorList>
    </citation>
    <scope>NUCLEOTIDE SEQUENCE</scope>
    <source>
        <strain evidence="1">18CBH55</strain>
    </source>
</reference>
<name>A0A9W6CED3_9FIRM</name>
<dbReference type="Proteomes" id="UP001145094">
    <property type="component" value="Unassembled WGS sequence"/>
</dbReference>
<proteinExistence type="predicted"/>
<dbReference type="InterPro" id="IPR015421">
    <property type="entry name" value="PyrdxlP-dep_Trfase_major"/>
</dbReference>
<dbReference type="Gene3D" id="3.40.640.10">
    <property type="entry name" value="Type I PLP-dependent aspartate aminotransferase-like (Major domain)"/>
    <property type="match status" value="1"/>
</dbReference>
<dbReference type="InterPro" id="IPR015424">
    <property type="entry name" value="PyrdxlP-dep_Trfase"/>
</dbReference>
<reference evidence="1" key="1">
    <citation type="submission" date="2022-11" db="EMBL/GenBank/DDBJ databases">
        <title>Draft genome sequence of Sellimonas catena strain 18CBH55.</title>
        <authorList>
            <person name="Atsushi H."/>
            <person name="Moriya O."/>
            <person name="Mitsuo S."/>
        </authorList>
    </citation>
    <scope>NUCLEOTIDE SEQUENCE</scope>
    <source>
        <strain evidence="1">18CBH55</strain>
    </source>
</reference>
<dbReference type="RefSeq" id="WP_281844831.1">
    <property type="nucleotide sequence ID" value="NZ_BSCH01000006.1"/>
</dbReference>
<protein>
    <recommendedName>
        <fullName evidence="3">DegT/DnrJ/EryC1/StrS aminotransferase family protein</fullName>
    </recommendedName>
</protein>
<gene>
    <name evidence="1" type="ORF">Selli2_12460</name>
</gene>
<sequence length="339" mass="39405">MIEIGSEFMMNSYQTGINQYKLLVNFPKRYVLSGRTGLYLVAEELLLRSISSIALPAYCCGSMVAPFYHAGLEIEFYNEPVIPRAEAILIMDYFGFISDHSLSLAEKCRLKGKTIIVDATQTAFSRSEIYNKADFIVASYRKWFDCLCAAVYSKHGFSVKEYNKEAVKYIEVWREAARQKRKYVTTGKGNKQSFLNLYSKANEMLAKDYMGYSATQSEVECFEKVDSDFLRMKRRENAFILINALSERVNLPYTVIRKEDCPLHVPVLLPEDERLRIRKKLIENGIYCPCHWPIDEEYPYEKTSYHAEELSLICDQRYTKEIIAEEAKKIIDIIEIEER</sequence>
<organism evidence="1 2">
    <name type="scientific">Sellimonas catena</name>
    <dbReference type="NCBI Taxonomy" id="2994035"/>
    <lineage>
        <taxon>Bacteria</taxon>
        <taxon>Bacillati</taxon>
        <taxon>Bacillota</taxon>
        <taxon>Clostridia</taxon>
        <taxon>Lachnospirales</taxon>
        <taxon>Lachnospiraceae</taxon>
        <taxon>Sellimonas</taxon>
    </lineage>
</organism>
<dbReference type="SUPFAM" id="SSF53383">
    <property type="entry name" value="PLP-dependent transferases"/>
    <property type="match status" value="1"/>
</dbReference>
<dbReference type="AlphaFoldDB" id="A0A9W6CED3"/>
<evidence type="ECO:0000313" key="1">
    <source>
        <dbReference type="EMBL" id="GLG89819.1"/>
    </source>
</evidence>
<comment type="caution">
    <text evidence="1">The sequence shown here is derived from an EMBL/GenBank/DDBJ whole genome shotgun (WGS) entry which is preliminary data.</text>
</comment>